<organism evidence="1 2">
    <name type="scientific">Mycobacterium tuberculosis</name>
    <dbReference type="NCBI Taxonomy" id="1773"/>
    <lineage>
        <taxon>Bacteria</taxon>
        <taxon>Bacillati</taxon>
        <taxon>Actinomycetota</taxon>
        <taxon>Actinomycetes</taxon>
        <taxon>Mycobacteriales</taxon>
        <taxon>Mycobacteriaceae</taxon>
        <taxon>Mycobacterium</taxon>
        <taxon>Mycobacterium tuberculosis complex</taxon>
    </lineage>
</organism>
<evidence type="ECO:0000313" key="1">
    <source>
        <dbReference type="EMBL" id="CNU10946.1"/>
    </source>
</evidence>
<sequence length="46" mass="4780">MCLNPLNSSIATMIMDPAAATSGTQFCRARNASTDDVLASISCSSR</sequence>
<dbReference type="Proteomes" id="UP000039217">
    <property type="component" value="Unassembled WGS sequence"/>
</dbReference>
<protein>
    <submittedName>
        <fullName evidence="1">Uncharacterized protein</fullName>
    </submittedName>
</protein>
<gene>
    <name evidence="1" type="ORF">ERS007661_00079</name>
</gene>
<dbReference type="EMBL" id="CQQC01000011">
    <property type="protein sequence ID" value="CNU10946.1"/>
    <property type="molecule type" value="Genomic_DNA"/>
</dbReference>
<proteinExistence type="predicted"/>
<name>A0A655F1M5_MYCTX</name>
<accession>A0A655F1M5</accession>
<dbReference type="AlphaFoldDB" id="A0A655F1M5"/>
<reference evidence="1 2" key="1">
    <citation type="submission" date="2015-03" db="EMBL/GenBank/DDBJ databases">
        <authorList>
            <consortium name="Pathogen Informatics"/>
        </authorList>
    </citation>
    <scope>NUCLEOTIDE SEQUENCE [LARGE SCALE GENOMIC DNA]</scope>
    <source>
        <strain evidence="1 2">D00501624</strain>
    </source>
</reference>
<evidence type="ECO:0000313" key="2">
    <source>
        <dbReference type="Proteomes" id="UP000039217"/>
    </source>
</evidence>